<evidence type="ECO:0000256" key="1">
    <source>
        <dbReference type="ARBA" id="ARBA00010142"/>
    </source>
</evidence>
<dbReference type="EMBL" id="BAAFRS010000083">
    <property type="protein sequence ID" value="GAB1221727.1"/>
    <property type="molecule type" value="Genomic_DNA"/>
</dbReference>
<evidence type="ECO:0000313" key="4">
    <source>
        <dbReference type="EMBL" id="GAB1221727.1"/>
    </source>
</evidence>
<keyword evidence="2" id="KW-0547">Nucleotide-binding</keyword>
<dbReference type="Pfam" id="PF00071">
    <property type="entry name" value="Ras"/>
    <property type="match status" value="1"/>
</dbReference>
<keyword evidence="3" id="KW-0342">GTP-binding</keyword>
<evidence type="ECO:0000256" key="3">
    <source>
        <dbReference type="ARBA" id="ARBA00023134"/>
    </source>
</evidence>
<comment type="similarity">
    <text evidence="1">Belongs to the small GTPase superfamily. Rho family.</text>
</comment>
<dbReference type="InterPro" id="IPR001806">
    <property type="entry name" value="Small_GTPase"/>
</dbReference>
<gene>
    <name evidence="4" type="ORF">ENUP19_0083G0103</name>
</gene>
<proteinExistence type="inferred from homology"/>
<dbReference type="Proteomes" id="UP001628156">
    <property type="component" value="Unassembled WGS sequence"/>
</dbReference>
<dbReference type="PRINTS" id="PR00449">
    <property type="entry name" value="RASTRNSFRMNG"/>
</dbReference>
<dbReference type="PANTHER" id="PTHR24070">
    <property type="entry name" value="RAS, DI-RAS, AND RHEB FAMILY MEMBERS OF SMALL GTPASE SUPERFAMILY"/>
    <property type="match status" value="1"/>
</dbReference>
<dbReference type="InterPro" id="IPR027417">
    <property type="entry name" value="P-loop_NTPase"/>
</dbReference>
<dbReference type="SUPFAM" id="SSF52540">
    <property type="entry name" value="P-loop containing nucleoside triphosphate hydrolases"/>
    <property type="match status" value="1"/>
</dbReference>
<comment type="caution">
    <text evidence="4">The sequence shown here is derived from an EMBL/GenBank/DDBJ whole genome shotgun (WGS) entry which is preliminary data.</text>
</comment>
<evidence type="ECO:0000313" key="5">
    <source>
        <dbReference type="Proteomes" id="UP001628156"/>
    </source>
</evidence>
<dbReference type="InterPro" id="IPR005225">
    <property type="entry name" value="Small_GTP-bd"/>
</dbReference>
<protein>
    <recommendedName>
        <fullName evidence="6">Rap GTPase</fullName>
    </recommendedName>
</protein>
<dbReference type="Gene3D" id="3.40.50.300">
    <property type="entry name" value="P-loop containing nucleotide triphosphate hydrolases"/>
    <property type="match status" value="1"/>
</dbReference>
<accession>A0ABQ0DFU6</accession>
<dbReference type="NCBIfam" id="TIGR00231">
    <property type="entry name" value="small_GTP"/>
    <property type="match status" value="1"/>
</dbReference>
<dbReference type="SMART" id="SM00173">
    <property type="entry name" value="RAS"/>
    <property type="match status" value="1"/>
</dbReference>
<dbReference type="SMART" id="SM00175">
    <property type="entry name" value="RAB"/>
    <property type="match status" value="1"/>
</dbReference>
<name>A0ABQ0DFU6_9EUKA</name>
<reference evidence="4 5" key="1">
    <citation type="journal article" date="2019" name="PLoS Negl. Trop. Dis.">
        <title>Whole genome sequencing of Entamoeba nuttalli reveals mammalian host-related molecular signatures and a novel octapeptide-repeat surface protein.</title>
        <authorList>
            <person name="Tanaka M."/>
            <person name="Makiuchi T."/>
            <person name="Komiyama T."/>
            <person name="Shiina T."/>
            <person name="Osaki K."/>
            <person name="Tachibana H."/>
        </authorList>
    </citation>
    <scope>NUCLEOTIDE SEQUENCE [LARGE SCALE GENOMIC DNA]</scope>
    <source>
        <strain evidence="4 5">P19-061405</strain>
    </source>
</reference>
<organism evidence="4 5">
    <name type="scientific">Entamoeba nuttalli</name>
    <dbReference type="NCBI Taxonomy" id="412467"/>
    <lineage>
        <taxon>Eukaryota</taxon>
        <taxon>Amoebozoa</taxon>
        <taxon>Evosea</taxon>
        <taxon>Archamoebae</taxon>
        <taxon>Mastigamoebida</taxon>
        <taxon>Entamoebidae</taxon>
        <taxon>Entamoeba</taxon>
    </lineage>
</organism>
<keyword evidence="5" id="KW-1185">Reference proteome</keyword>
<dbReference type="InterPro" id="IPR020849">
    <property type="entry name" value="Small_GTPase_Ras-type"/>
</dbReference>
<dbReference type="CDD" id="cd00876">
    <property type="entry name" value="Ras"/>
    <property type="match status" value="1"/>
</dbReference>
<evidence type="ECO:0008006" key="6">
    <source>
        <dbReference type="Google" id="ProtNLM"/>
    </source>
</evidence>
<sequence length="200" mass="22888">MEHYSTITFVGQMNVGKTALIRRFMYGETISNYEPTIEDIYNKTLEHENNTFHFRLIDTSGDSQFNVLKEVHYAESDYIVFVYSVNNKNSFIQGKRDLKQILSILLSSGRETMPSIILVGNKCDLKKQRKVSALEAQNLVSLISSICPCAFFETSALYNVQVNDLFNIFITGVPETKKNMLNQQLNNVNHNVSLIQLNNF</sequence>
<evidence type="ECO:0000256" key="2">
    <source>
        <dbReference type="ARBA" id="ARBA00022741"/>
    </source>
</evidence>
<dbReference type="SMART" id="SM00174">
    <property type="entry name" value="RHO"/>
    <property type="match status" value="1"/>
</dbReference>
<dbReference type="PROSITE" id="PS51419">
    <property type="entry name" value="RAB"/>
    <property type="match status" value="1"/>
</dbReference>
<dbReference type="PROSITE" id="PS51421">
    <property type="entry name" value="RAS"/>
    <property type="match status" value="1"/>
</dbReference>